<sequence length="222" mass="25806">MSTTRHQFPSLRERGPVLGRFSSPVPILERGEYASMVDEKYILGDKDSCHIERVLETGQLCSKKGMKLGKQKTHAARNLDLIKILVESYNSLKEEQYPIEDYVRAPNTLPLRFRFEDEVQPCPEKSEWEKQMDSLFCDLELGLRETEIHRSNPSVVHLPLAFSYLSQLYVSSLICLTNFFFHNVTQLFVLNTIRIHSLFELRLTFNIPRSDVYWALILVHTA</sequence>
<gene>
    <name evidence="1" type="ORF">Sangu_0070600</name>
</gene>
<comment type="caution">
    <text evidence="1">The sequence shown here is derived from an EMBL/GenBank/DDBJ whole genome shotgun (WGS) entry which is preliminary data.</text>
</comment>
<organism evidence="1">
    <name type="scientific">Sesamum angustifolium</name>
    <dbReference type="NCBI Taxonomy" id="2727405"/>
    <lineage>
        <taxon>Eukaryota</taxon>
        <taxon>Viridiplantae</taxon>
        <taxon>Streptophyta</taxon>
        <taxon>Embryophyta</taxon>
        <taxon>Tracheophyta</taxon>
        <taxon>Spermatophyta</taxon>
        <taxon>Magnoliopsida</taxon>
        <taxon>eudicotyledons</taxon>
        <taxon>Gunneridae</taxon>
        <taxon>Pentapetalae</taxon>
        <taxon>asterids</taxon>
        <taxon>lamiids</taxon>
        <taxon>Lamiales</taxon>
        <taxon>Pedaliaceae</taxon>
        <taxon>Sesamum</taxon>
    </lineage>
</organism>
<proteinExistence type="predicted"/>
<dbReference type="EMBL" id="JACGWK010000001">
    <property type="protein sequence ID" value="KAL0380063.1"/>
    <property type="molecule type" value="Genomic_DNA"/>
</dbReference>
<name>A0AAW2RJQ4_9LAMI</name>
<reference evidence="1" key="2">
    <citation type="journal article" date="2024" name="Plant">
        <title>Genomic evolution and insights into agronomic trait innovations of Sesamum species.</title>
        <authorList>
            <person name="Miao H."/>
            <person name="Wang L."/>
            <person name="Qu L."/>
            <person name="Liu H."/>
            <person name="Sun Y."/>
            <person name="Le M."/>
            <person name="Wang Q."/>
            <person name="Wei S."/>
            <person name="Zheng Y."/>
            <person name="Lin W."/>
            <person name="Duan Y."/>
            <person name="Cao H."/>
            <person name="Xiong S."/>
            <person name="Wang X."/>
            <person name="Wei L."/>
            <person name="Li C."/>
            <person name="Ma Q."/>
            <person name="Ju M."/>
            <person name="Zhao R."/>
            <person name="Li G."/>
            <person name="Mu C."/>
            <person name="Tian Q."/>
            <person name="Mei H."/>
            <person name="Zhang T."/>
            <person name="Gao T."/>
            <person name="Zhang H."/>
        </authorList>
    </citation>
    <scope>NUCLEOTIDE SEQUENCE</scope>
    <source>
        <strain evidence="1">G01</strain>
    </source>
</reference>
<accession>A0AAW2RJQ4</accession>
<evidence type="ECO:0000313" key="1">
    <source>
        <dbReference type="EMBL" id="KAL0380063.1"/>
    </source>
</evidence>
<protein>
    <submittedName>
        <fullName evidence="1">Uncharacterized protein</fullName>
    </submittedName>
</protein>
<reference evidence="1" key="1">
    <citation type="submission" date="2020-06" db="EMBL/GenBank/DDBJ databases">
        <authorList>
            <person name="Li T."/>
            <person name="Hu X."/>
            <person name="Zhang T."/>
            <person name="Song X."/>
            <person name="Zhang H."/>
            <person name="Dai N."/>
            <person name="Sheng W."/>
            <person name="Hou X."/>
            <person name="Wei L."/>
        </authorList>
    </citation>
    <scope>NUCLEOTIDE SEQUENCE</scope>
    <source>
        <strain evidence="1">G01</strain>
        <tissue evidence="1">Leaf</tissue>
    </source>
</reference>
<dbReference type="AlphaFoldDB" id="A0AAW2RJQ4"/>